<organism evidence="6 7">
    <name type="scientific">Mycena venus</name>
    <dbReference type="NCBI Taxonomy" id="2733690"/>
    <lineage>
        <taxon>Eukaryota</taxon>
        <taxon>Fungi</taxon>
        <taxon>Dikarya</taxon>
        <taxon>Basidiomycota</taxon>
        <taxon>Agaricomycotina</taxon>
        <taxon>Agaricomycetes</taxon>
        <taxon>Agaricomycetidae</taxon>
        <taxon>Agaricales</taxon>
        <taxon>Marasmiineae</taxon>
        <taxon>Mycenaceae</taxon>
        <taxon>Mycena</taxon>
    </lineage>
</organism>
<dbReference type="PANTHER" id="PTHR47966:SF51">
    <property type="entry name" value="BETA-SITE APP-CLEAVING ENZYME, ISOFORM A-RELATED"/>
    <property type="match status" value="1"/>
</dbReference>
<feature type="domain" description="Peptidase A1" evidence="5">
    <location>
        <begin position="67"/>
        <end position="375"/>
    </location>
</feature>
<keyword evidence="3" id="KW-1133">Transmembrane helix</keyword>
<protein>
    <submittedName>
        <fullName evidence="6">Lysosomal aspartic protease</fullName>
    </submittedName>
</protein>
<dbReference type="SUPFAM" id="SSF50630">
    <property type="entry name" value="Acid proteases"/>
    <property type="match status" value="1"/>
</dbReference>
<keyword evidence="3" id="KW-0812">Transmembrane</keyword>
<comment type="caution">
    <text evidence="6">The sequence shown here is derived from an EMBL/GenBank/DDBJ whole genome shotgun (WGS) entry which is preliminary data.</text>
</comment>
<dbReference type="Gene3D" id="2.40.70.10">
    <property type="entry name" value="Acid Proteases"/>
    <property type="match status" value="2"/>
</dbReference>
<keyword evidence="4" id="KW-0732">Signal</keyword>
<dbReference type="InterPro" id="IPR033121">
    <property type="entry name" value="PEPTIDASE_A1"/>
</dbReference>
<dbReference type="EMBL" id="JACAZI010000011">
    <property type="protein sequence ID" value="KAF7348846.1"/>
    <property type="molecule type" value="Genomic_DNA"/>
</dbReference>
<evidence type="ECO:0000256" key="4">
    <source>
        <dbReference type="SAM" id="SignalP"/>
    </source>
</evidence>
<feature type="chain" id="PRO_5034690121" evidence="4">
    <location>
        <begin position="22"/>
        <end position="594"/>
    </location>
</feature>
<feature type="region of interest" description="Disordered" evidence="2">
    <location>
        <begin position="575"/>
        <end position="594"/>
    </location>
</feature>
<keyword evidence="6" id="KW-0645">Protease</keyword>
<dbReference type="PRINTS" id="PR00792">
    <property type="entry name" value="PEPSIN"/>
</dbReference>
<keyword evidence="3" id="KW-0472">Membrane</keyword>
<dbReference type="Pfam" id="PF00026">
    <property type="entry name" value="Asp"/>
    <property type="match status" value="2"/>
</dbReference>
<name>A0A8H6XYR4_9AGAR</name>
<sequence length="594" mass="63453">MFLTATTRTLLALLLTPLTCAFESFLNAQTHRPPRPDLELGQSPSTTQIRRRLSAQDFALLTVDGFIYMNMSFGSPEQSFRMQIDTGSGDMFLSVFCPDCHGAGFPPIYDPTKSSTAVNKSNSIFSYDDEGNVVGYIFSDILWDRVFRLAGDVRRTGARLRGQRTHDKDTGLADGVGAGPAPQFAIWLRRTKGTKSPDTEGPGGVFTFGGMNASLFSGGIEFLNLTGVQQSLWQLNISEISVRGKPMGVTTTTRRAAIDTSSSFIVGPDEDVAALWGAVPGASKIDNMPGWYQFPCSTNLNFSVSFGGRSWPINDTDITLESAPPDNGICTGLLISDGQQTSETDPDVGNWIFGVPFLLNVYSVFRSQPPAIGFAELSTLAGGTGAPNATVATSASVSIGSNTALSTTTPSPTQSGSEQQAITKQKNVGAIAGGVIAGVIGFFLIAFVIAWRRSRTRRSRDESKTNGEYTPGMRRTAHPHIPVLTPVPFEGGNAAGPSARSHSSKVAPVSTDPTSPTYTHEQPAPWREVHTAAARGPTSERSLPLPSGAQTPAPQGPAILRVLESLRNELREVRSLAFGDRAGRESGMPPPDYE</sequence>
<dbReference type="Proteomes" id="UP000620124">
    <property type="component" value="Unassembled WGS sequence"/>
</dbReference>
<evidence type="ECO:0000259" key="5">
    <source>
        <dbReference type="PROSITE" id="PS51767"/>
    </source>
</evidence>
<feature type="transmembrane region" description="Helical" evidence="3">
    <location>
        <begin position="428"/>
        <end position="451"/>
    </location>
</feature>
<dbReference type="PANTHER" id="PTHR47966">
    <property type="entry name" value="BETA-SITE APP-CLEAVING ENZYME, ISOFORM A-RELATED"/>
    <property type="match status" value="1"/>
</dbReference>
<dbReference type="GO" id="GO:0004190">
    <property type="term" value="F:aspartic-type endopeptidase activity"/>
    <property type="evidence" value="ECO:0007669"/>
    <property type="project" value="InterPro"/>
</dbReference>
<evidence type="ECO:0000256" key="2">
    <source>
        <dbReference type="SAM" id="MobiDB-lite"/>
    </source>
</evidence>
<keyword evidence="6" id="KW-0378">Hydrolase</keyword>
<feature type="compositionally biased region" description="Polar residues" evidence="2">
    <location>
        <begin position="511"/>
        <end position="520"/>
    </location>
</feature>
<dbReference type="CDD" id="cd05471">
    <property type="entry name" value="pepsin_like"/>
    <property type="match status" value="1"/>
</dbReference>
<evidence type="ECO:0000313" key="6">
    <source>
        <dbReference type="EMBL" id="KAF7348846.1"/>
    </source>
</evidence>
<dbReference type="InterPro" id="IPR034164">
    <property type="entry name" value="Pepsin-like_dom"/>
</dbReference>
<dbReference type="OrthoDB" id="771136at2759"/>
<feature type="signal peptide" evidence="4">
    <location>
        <begin position="1"/>
        <end position="21"/>
    </location>
</feature>
<dbReference type="PROSITE" id="PS51767">
    <property type="entry name" value="PEPTIDASE_A1"/>
    <property type="match status" value="1"/>
</dbReference>
<comment type="similarity">
    <text evidence="1">Belongs to the peptidase A1 family.</text>
</comment>
<proteinExistence type="inferred from homology"/>
<accession>A0A8H6XYR4</accession>
<dbReference type="InterPro" id="IPR021109">
    <property type="entry name" value="Peptidase_aspartic_dom_sf"/>
</dbReference>
<dbReference type="GO" id="GO:0006508">
    <property type="term" value="P:proteolysis"/>
    <property type="evidence" value="ECO:0007669"/>
    <property type="project" value="UniProtKB-KW"/>
</dbReference>
<dbReference type="InterPro" id="IPR001461">
    <property type="entry name" value="Aspartic_peptidase_A1"/>
</dbReference>
<evidence type="ECO:0000256" key="1">
    <source>
        <dbReference type="ARBA" id="ARBA00007447"/>
    </source>
</evidence>
<dbReference type="AlphaFoldDB" id="A0A8H6XYR4"/>
<reference evidence="6" key="1">
    <citation type="submission" date="2020-05" db="EMBL/GenBank/DDBJ databases">
        <title>Mycena genomes resolve the evolution of fungal bioluminescence.</title>
        <authorList>
            <person name="Tsai I.J."/>
        </authorList>
    </citation>
    <scope>NUCLEOTIDE SEQUENCE</scope>
    <source>
        <strain evidence="6">CCC161011</strain>
    </source>
</reference>
<feature type="region of interest" description="Disordered" evidence="2">
    <location>
        <begin position="455"/>
        <end position="559"/>
    </location>
</feature>
<evidence type="ECO:0000313" key="7">
    <source>
        <dbReference type="Proteomes" id="UP000620124"/>
    </source>
</evidence>
<gene>
    <name evidence="6" type="ORF">MVEN_01404600</name>
</gene>
<keyword evidence="7" id="KW-1185">Reference proteome</keyword>
<evidence type="ECO:0000256" key="3">
    <source>
        <dbReference type="SAM" id="Phobius"/>
    </source>
</evidence>